<proteinExistence type="predicted"/>
<gene>
    <name evidence="1" type="ORF">ACFFRE_03155</name>
</gene>
<comment type="caution">
    <text evidence="1">The sequence shown here is derived from an EMBL/GenBank/DDBJ whole genome shotgun (WGS) entry which is preliminary data.</text>
</comment>
<organism evidence="1 2">
    <name type="scientific">Aciditerrimonas ferrireducens</name>
    <dbReference type="NCBI Taxonomy" id="667306"/>
    <lineage>
        <taxon>Bacteria</taxon>
        <taxon>Bacillati</taxon>
        <taxon>Actinomycetota</taxon>
        <taxon>Acidimicrobiia</taxon>
        <taxon>Acidimicrobiales</taxon>
        <taxon>Acidimicrobiaceae</taxon>
        <taxon>Aciditerrimonas</taxon>
    </lineage>
</organism>
<dbReference type="SUPFAM" id="SSF53850">
    <property type="entry name" value="Periplasmic binding protein-like II"/>
    <property type="match status" value="1"/>
</dbReference>
<dbReference type="RefSeq" id="WP_377788137.1">
    <property type="nucleotide sequence ID" value="NZ_JBHLYQ010000018.1"/>
</dbReference>
<dbReference type="EMBL" id="JBHLYQ010000018">
    <property type="protein sequence ID" value="MFC0081159.1"/>
    <property type="molecule type" value="Genomic_DNA"/>
</dbReference>
<sequence>MTPIRVVLGPYPATARARTRNRFGGADVEWCEVRPVHRAFGPMMLEQAYDVSELALLALLQAVEAGRPLVLLPVVLTGALPQQCVVVREGTGRPGPAWLRGRRVGIRSYGQTTGLWVRQALWAQDGVHWSELAWVTEEGPRLQEYPDPENVERSREALQRVFERGGLDALVVPGGQASSLGEPLWPDLAGAAAAWLERFGVVPANHMVVATRRVLEERKEVLWELYDALAEGVEAERASAGALGGPVVRCGWDEVWPVVELAIEAGVVQGSLHGTGFAKEGLRAW</sequence>
<dbReference type="Proteomes" id="UP001589788">
    <property type="component" value="Unassembled WGS sequence"/>
</dbReference>
<evidence type="ECO:0008006" key="3">
    <source>
        <dbReference type="Google" id="ProtNLM"/>
    </source>
</evidence>
<protein>
    <recommendedName>
        <fullName evidence="3">4,5-dihydroxyphthalate decarboxylase</fullName>
    </recommendedName>
</protein>
<dbReference type="Gene3D" id="3.40.190.10">
    <property type="entry name" value="Periplasmic binding protein-like II"/>
    <property type="match status" value="2"/>
</dbReference>
<evidence type="ECO:0000313" key="1">
    <source>
        <dbReference type="EMBL" id="MFC0081159.1"/>
    </source>
</evidence>
<name>A0ABV6C0E8_9ACTN</name>
<evidence type="ECO:0000313" key="2">
    <source>
        <dbReference type="Proteomes" id="UP001589788"/>
    </source>
</evidence>
<reference evidence="1 2" key="1">
    <citation type="submission" date="2024-09" db="EMBL/GenBank/DDBJ databases">
        <authorList>
            <person name="Sun Q."/>
            <person name="Mori K."/>
        </authorList>
    </citation>
    <scope>NUCLEOTIDE SEQUENCE [LARGE SCALE GENOMIC DNA]</scope>
    <source>
        <strain evidence="1 2">JCM 15389</strain>
    </source>
</reference>
<accession>A0ABV6C0E8</accession>
<keyword evidence="2" id="KW-1185">Reference proteome</keyword>